<dbReference type="PANTHER" id="PTHR21212">
    <property type="entry name" value="BERNARDINELLI-SEIP CONGENITAL LIPODYSTROPHY 2 HOMOLOG BSCL2 PROTEIN"/>
    <property type="match status" value="1"/>
</dbReference>
<evidence type="ECO:0000313" key="9">
    <source>
        <dbReference type="EMBL" id="EPT03900.1"/>
    </source>
</evidence>
<dbReference type="eggNOG" id="KOG4200">
    <property type="taxonomic scope" value="Eukaryota"/>
</dbReference>
<dbReference type="OrthoDB" id="3990054at2759"/>
<organism evidence="9 10">
    <name type="scientific">Fomitopsis schrenkii</name>
    <name type="common">Brown rot fungus</name>
    <dbReference type="NCBI Taxonomy" id="2126942"/>
    <lineage>
        <taxon>Eukaryota</taxon>
        <taxon>Fungi</taxon>
        <taxon>Dikarya</taxon>
        <taxon>Basidiomycota</taxon>
        <taxon>Agaricomycotina</taxon>
        <taxon>Agaricomycetes</taxon>
        <taxon>Polyporales</taxon>
        <taxon>Fomitopsis</taxon>
    </lineage>
</organism>
<evidence type="ECO:0000256" key="2">
    <source>
        <dbReference type="ARBA" id="ARBA00022692"/>
    </source>
</evidence>
<dbReference type="CDD" id="cd23995">
    <property type="entry name" value="Seipin_BSCL2_like"/>
    <property type="match status" value="1"/>
</dbReference>
<proteinExistence type="predicted"/>
<dbReference type="AlphaFoldDB" id="S8G0J9"/>
<evidence type="ECO:0008006" key="11">
    <source>
        <dbReference type="Google" id="ProtNLM"/>
    </source>
</evidence>
<dbReference type="EMBL" id="KE504128">
    <property type="protein sequence ID" value="EPT03900.1"/>
    <property type="molecule type" value="Genomic_DNA"/>
</dbReference>
<keyword evidence="3" id="KW-0256">Endoplasmic reticulum</keyword>
<dbReference type="STRING" id="743788.S8G0J9"/>
<name>S8G0J9_FOMSC</name>
<keyword evidence="6 8" id="KW-0472">Membrane</keyword>
<evidence type="ECO:0000256" key="4">
    <source>
        <dbReference type="ARBA" id="ARBA00022989"/>
    </source>
</evidence>
<dbReference type="PANTHER" id="PTHR21212:SF0">
    <property type="entry name" value="SEIPIN"/>
    <property type="match status" value="1"/>
</dbReference>
<evidence type="ECO:0000256" key="3">
    <source>
        <dbReference type="ARBA" id="ARBA00022824"/>
    </source>
</evidence>
<dbReference type="GO" id="GO:0140042">
    <property type="term" value="P:lipid droplet formation"/>
    <property type="evidence" value="ECO:0007669"/>
    <property type="project" value="UniProtKB-ARBA"/>
</dbReference>
<comment type="subcellular location">
    <subcellularLocation>
        <location evidence="1">Endoplasmic reticulum membrane</location>
        <topology evidence="1">Multi-pass membrane protein</topology>
    </subcellularLocation>
</comment>
<accession>S8G0J9</accession>
<keyword evidence="10" id="KW-1185">Reference proteome</keyword>
<dbReference type="Pfam" id="PF06775">
    <property type="entry name" value="Seipin"/>
    <property type="match status" value="1"/>
</dbReference>
<evidence type="ECO:0000256" key="8">
    <source>
        <dbReference type="SAM" id="Phobius"/>
    </source>
</evidence>
<feature type="transmembrane region" description="Helical" evidence="8">
    <location>
        <begin position="201"/>
        <end position="229"/>
    </location>
</feature>
<feature type="region of interest" description="Disordered" evidence="7">
    <location>
        <begin position="236"/>
        <end position="303"/>
    </location>
</feature>
<keyword evidence="4 8" id="KW-1133">Transmembrane helix</keyword>
<gene>
    <name evidence="9" type="ORF">FOMPIDRAFT_127752</name>
</gene>
<dbReference type="InterPro" id="IPR009617">
    <property type="entry name" value="Seipin"/>
</dbReference>
<dbReference type="Proteomes" id="UP000015241">
    <property type="component" value="Unassembled WGS sequence"/>
</dbReference>
<evidence type="ECO:0000256" key="7">
    <source>
        <dbReference type="SAM" id="MobiDB-lite"/>
    </source>
</evidence>
<evidence type="ECO:0000256" key="1">
    <source>
        <dbReference type="ARBA" id="ARBA00004477"/>
    </source>
</evidence>
<evidence type="ECO:0000256" key="6">
    <source>
        <dbReference type="ARBA" id="ARBA00023136"/>
    </source>
</evidence>
<dbReference type="GO" id="GO:0006629">
    <property type="term" value="P:lipid metabolic process"/>
    <property type="evidence" value="ECO:0007669"/>
    <property type="project" value="UniProtKB-KW"/>
</dbReference>
<reference evidence="9 10" key="1">
    <citation type="journal article" date="2012" name="Science">
        <title>The Paleozoic origin of enzymatic lignin decomposition reconstructed from 31 fungal genomes.</title>
        <authorList>
            <person name="Floudas D."/>
            <person name="Binder M."/>
            <person name="Riley R."/>
            <person name="Barry K."/>
            <person name="Blanchette R.A."/>
            <person name="Henrissat B."/>
            <person name="Martinez A.T."/>
            <person name="Otillar R."/>
            <person name="Spatafora J.W."/>
            <person name="Yadav J.S."/>
            <person name="Aerts A."/>
            <person name="Benoit I."/>
            <person name="Boyd A."/>
            <person name="Carlson A."/>
            <person name="Copeland A."/>
            <person name="Coutinho P.M."/>
            <person name="de Vries R.P."/>
            <person name="Ferreira P."/>
            <person name="Findley K."/>
            <person name="Foster B."/>
            <person name="Gaskell J."/>
            <person name="Glotzer D."/>
            <person name="Gorecki P."/>
            <person name="Heitman J."/>
            <person name="Hesse C."/>
            <person name="Hori C."/>
            <person name="Igarashi K."/>
            <person name="Jurgens J.A."/>
            <person name="Kallen N."/>
            <person name="Kersten P."/>
            <person name="Kohler A."/>
            <person name="Kuees U."/>
            <person name="Kumar T.K.A."/>
            <person name="Kuo A."/>
            <person name="LaButti K."/>
            <person name="Larrondo L.F."/>
            <person name="Lindquist E."/>
            <person name="Ling A."/>
            <person name="Lombard V."/>
            <person name="Lucas S."/>
            <person name="Lundell T."/>
            <person name="Martin R."/>
            <person name="McLaughlin D.J."/>
            <person name="Morgenstern I."/>
            <person name="Morin E."/>
            <person name="Murat C."/>
            <person name="Nagy L.G."/>
            <person name="Nolan M."/>
            <person name="Ohm R.A."/>
            <person name="Patyshakuliyeva A."/>
            <person name="Rokas A."/>
            <person name="Ruiz-Duenas F.J."/>
            <person name="Sabat G."/>
            <person name="Salamov A."/>
            <person name="Samejima M."/>
            <person name="Schmutz J."/>
            <person name="Slot J.C."/>
            <person name="St John F."/>
            <person name="Stenlid J."/>
            <person name="Sun H."/>
            <person name="Sun S."/>
            <person name="Syed K."/>
            <person name="Tsang A."/>
            <person name="Wiebenga A."/>
            <person name="Young D."/>
            <person name="Pisabarro A."/>
            <person name="Eastwood D.C."/>
            <person name="Martin F."/>
            <person name="Cullen D."/>
            <person name="Grigoriev I.V."/>
            <person name="Hibbett D.S."/>
        </authorList>
    </citation>
    <scope>NUCLEOTIDE SEQUENCE</scope>
    <source>
        <strain evidence="10">FP-58527</strain>
    </source>
</reference>
<keyword evidence="5" id="KW-0443">Lipid metabolism</keyword>
<dbReference type="InParanoid" id="S8G0J9"/>
<evidence type="ECO:0000256" key="5">
    <source>
        <dbReference type="ARBA" id="ARBA00023098"/>
    </source>
</evidence>
<keyword evidence="2 8" id="KW-0812">Transmembrane</keyword>
<feature type="transmembrane region" description="Helical" evidence="8">
    <location>
        <begin position="15"/>
        <end position="40"/>
    </location>
</feature>
<dbReference type="HOGENOM" id="CLU_064559_0_0_1"/>
<sequence length="319" mass="34630">MAAIFRIVSPYTTNLIPLVVFLLSIPVIAFLSASAGYLVWKSIAVGWEIDVVLQYGDGVPPYAEFVLPDLVAGQPYDISLQLTVPASSSNLALGNFMTSLEITTPQKDDVLAFARKPAVVLPASYSLRRVLSPGLYTVDMDILLVSSFSLDGKSAIARVELGRRDQWKSIGSGEGRELTVFSAVLRGVVVHKGARGFISRFPLLTSFVAACTFLFLSFVVLAACLLPALELRFDSDPHFNDPPPQRPKRSRRHTSMATSSDPQSPRSPRPLHGRNRSGTDTIDSPGAVRTGTTGSAAGGPWEPTWQFIRIGSTSTYFRN</sequence>
<dbReference type="GO" id="GO:0005789">
    <property type="term" value="C:endoplasmic reticulum membrane"/>
    <property type="evidence" value="ECO:0007669"/>
    <property type="project" value="UniProtKB-SubCell"/>
</dbReference>
<evidence type="ECO:0000313" key="10">
    <source>
        <dbReference type="Proteomes" id="UP000015241"/>
    </source>
</evidence>
<protein>
    <recommendedName>
        <fullName evidence="11">Seipin</fullName>
    </recommendedName>
</protein>